<feature type="domain" description="Reverse transcriptase" evidence="1">
    <location>
        <begin position="1"/>
        <end position="112"/>
    </location>
</feature>
<evidence type="ECO:0000313" key="2">
    <source>
        <dbReference type="EMBL" id="KAK9719185.1"/>
    </source>
</evidence>
<keyword evidence="2" id="KW-0548">Nucleotidyltransferase</keyword>
<keyword evidence="3" id="KW-1185">Reference proteome</keyword>
<dbReference type="Pfam" id="PF00078">
    <property type="entry name" value="RVT_1"/>
    <property type="match status" value="1"/>
</dbReference>
<keyword evidence="2" id="KW-0695">RNA-directed DNA polymerase</keyword>
<dbReference type="SUPFAM" id="SSF56672">
    <property type="entry name" value="DNA/RNA polymerases"/>
    <property type="match status" value="1"/>
</dbReference>
<sequence length="199" mass="21999">MVLDELVCKLEEMDGGLTISESREVKVLAYADDLILFANDHRAANRLLKVATEFFRERGLALNATKSAALSVGVVPGKKQLYTHTKNLFYVGGKAIPQLTPDDYFKYLGSRYNFTGQVRPSVELLKAQLARVLKAQLARVQSAPLKPAQKTRTVRSAKTRSKADHRARACGSQIRELLSVGPDHSEGTEGCRQKCALVR</sequence>
<accession>A0AAW1KKI3</accession>
<dbReference type="EMBL" id="JASPKY010000222">
    <property type="protein sequence ID" value="KAK9719185.1"/>
    <property type="molecule type" value="Genomic_DNA"/>
</dbReference>
<comment type="caution">
    <text evidence="2">The sequence shown here is derived from an EMBL/GenBank/DDBJ whole genome shotgun (WGS) entry which is preliminary data.</text>
</comment>
<dbReference type="Proteomes" id="UP001458880">
    <property type="component" value="Unassembled WGS sequence"/>
</dbReference>
<dbReference type="InterPro" id="IPR000477">
    <property type="entry name" value="RT_dom"/>
</dbReference>
<dbReference type="InterPro" id="IPR043502">
    <property type="entry name" value="DNA/RNA_pol_sf"/>
</dbReference>
<protein>
    <submittedName>
        <fullName evidence="2">Reverse transcriptase (RNA-dependent DNA polymerase)</fullName>
    </submittedName>
</protein>
<dbReference type="GO" id="GO:0003964">
    <property type="term" value="F:RNA-directed DNA polymerase activity"/>
    <property type="evidence" value="ECO:0007669"/>
    <property type="project" value="UniProtKB-KW"/>
</dbReference>
<organism evidence="2 3">
    <name type="scientific">Popillia japonica</name>
    <name type="common">Japanese beetle</name>
    <dbReference type="NCBI Taxonomy" id="7064"/>
    <lineage>
        <taxon>Eukaryota</taxon>
        <taxon>Metazoa</taxon>
        <taxon>Ecdysozoa</taxon>
        <taxon>Arthropoda</taxon>
        <taxon>Hexapoda</taxon>
        <taxon>Insecta</taxon>
        <taxon>Pterygota</taxon>
        <taxon>Neoptera</taxon>
        <taxon>Endopterygota</taxon>
        <taxon>Coleoptera</taxon>
        <taxon>Polyphaga</taxon>
        <taxon>Scarabaeiformia</taxon>
        <taxon>Scarabaeidae</taxon>
        <taxon>Rutelinae</taxon>
        <taxon>Popillia</taxon>
    </lineage>
</organism>
<proteinExistence type="predicted"/>
<keyword evidence="2" id="KW-0808">Transferase</keyword>
<evidence type="ECO:0000259" key="1">
    <source>
        <dbReference type="PROSITE" id="PS50878"/>
    </source>
</evidence>
<reference evidence="2 3" key="1">
    <citation type="journal article" date="2024" name="BMC Genomics">
        <title>De novo assembly and annotation of Popillia japonica's genome with initial clues to its potential as an invasive pest.</title>
        <authorList>
            <person name="Cucini C."/>
            <person name="Boschi S."/>
            <person name="Funari R."/>
            <person name="Cardaioli E."/>
            <person name="Iannotti N."/>
            <person name="Marturano G."/>
            <person name="Paoli F."/>
            <person name="Bruttini M."/>
            <person name="Carapelli A."/>
            <person name="Frati F."/>
            <person name="Nardi F."/>
        </authorList>
    </citation>
    <scope>NUCLEOTIDE SEQUENCE [LARGE SCALE GENOMIC DNA]</scope>
    <source>
        <strain evidence="2">DMR45628</strain>
    </source>
</reference>
<name>A0AAW1KKI3_POPJA</name>
<dbReference type="PROSITE" id="PS50878">
    <property type="entry name" value="RT_POL"/>
    <property type="match status" value="1"/>
</dbReference>
<gene>
    <name evidence="2" type="ORF">QE152_g22786</name>
</gene>
<evidence type="ECO:0000313" key="3">
    <source>
        <dbReference type="Proteomes" id="UP001458880"/>
    </source>
</evidence>
<dbReference type="AlphaFoldDB" id="A0AAW1KKI3"/>